<keyword evidence="2 5" id="KW-0808">Transferase</keyword>
<dbReference type="Pfam" id="PF00132">
    <property type="entry name" value="Hexapep"/>
    <property type="match status" value="1"/>
</dbReference>
<accession>A0A146GFY5</accession>
<evidence type="ECO:0000256" key="2">
    <source>
        <dbReference type="ARBA" id="ARBA00022679"/>
    </source>
</evidence>
<organism evidence="5 6">
    <name type="scientific">Terrimicrobium sacchariphilum</name>
    <dbReference type="NCBI Taxonomy" id="690879"/>
    <lineage>
        <taxon>Bacteria</taxon>
        <taxon>Pseudomonadati</taxon>
        <taxon>Verrucomicrobiota</taxon>
        <taxon>Terrimicrobiia</taxon>
        <taxon>Terrimicrobiales</taxon>
        <taxon>Terrimicrobiaceae</taxon>
        <taxon>Terrimicrobium</taxon>
    </lineage>
</organism>
<comment type="similarity">
    <text evidence="1">Belongs to the transferase hexapeptide repeat family.</text>
</comment>
<proteinExistence type="inferred from homology"/>
<dbReference type="InterPro" id="IPR018357">
    <property type="entry name" value="Hexapep_transf_CS"/>
</dbReference>
<gene>
    <name evidence="5" type="ORF">TSACC_3433</name>
</gene>
<dbReference type="InterPro" id="IPR011004">
    <property type="entry name" value="Trimer_LpxA-like_sf"/>
</dbReference>
<dbReference type="Proteomes" id="UP000076023">
    <property type="component" value="Unassembled WGS sequence"/>
</dbReference>
<dbReference type="CDD" id="cd04647">
    <property type="entry name" value="LbH_MAT_like"/>
    <property type="match status" value="1"/>
</dbReference>
<keyword evidence="3" id="KW-0677">Repeat</keyword>
<protein>
    <submittedName>
        <fullName evidence="5">Maltose O-acetyltransferase</fullName>
    </submittedName>
</protein>
<evidence type="ECO:0000256" key="4">
    <source>
        <dbReference type="ARBA" id="ARBA00023315"/>
    </source>
</evidence>
<dbReference type="GO" id="GO:0008374">
    <property type="term" value="F:O-acyltransferase activity"/>
    <property type="evidence" value="ECO:0007669"/>
    <property type="project" value="TreeGrafter"/>
</dbReference>
<dbReference type="STRING" id="690879.TSACC_3433"/>
<dbReference type="EMBL" id="BDCO01000003">
    <property type="protein sequence ID" value="GAT35368.1"/>
    <property type="molecule type" value="Genomic_DNA"/>
</dbReference>
<dbReference type="RefSeq" id="WP_202816014.1">
    <property type="nucleotide sequence ID" value="NZ_BDCO01000003.1"/>
</dbReference>
<reference evidence="6" key="1">
    <citation type="journal article" date="2017" name="Genome Announc.">
        <title>Draft Genome Sequence of Terrimicrobium sacchariphilum NM-5T, a Facultative Anaerobic Soil Bacterium of the Class Spartobacteria.</title>
        <authorList>
            <person name="Qiu Y.L."/>
            <person name="Tourlousse D.M."/>
            <person name="Matsuura N."/>
            <person name="Ohashi A."/>
            <person name="Sekiguchi Y."/>
        </authorList>
    </citation>
    <scope>NUCLEOTIDE SEQUENCE [LARGE SCALE GENOMIC DNA]</scope>
    <source>
        <strain evidence="6">NM-5</strain>
    </source>
</reference>
<dbReference type="Gene3D" id="2.160.10.10">
    <property type="entry name" value="Hexapeptide repeat proteins"/>
    <property type="match status" value="1"/>
</dbReference>
<evidence type="ECO:0000313" key="6">
    <source>
        <dbReference type="Proteomes" id="UP000076023"/>
    </source>
</evidence>
<sequence length="188" mass="20778">MINLSLKALRNNIWFAAYTLLAKPLPCSYSRWGGSFFKACRRFTAGKLLAHCGQRVNIEHGATFGRGNTIWLGDDSDLGIDCDLRGEVHIGNCTIMGPEVVIWTVNHRFDRIDIPVMQQGNMPMEPVWIGDDVWIGTRAIILPGVRIGNHAIIGAGAVVAKDIPDWAIVAGNPARVIRFRNETEADLE</sequence>
<dbReference type="InterPro" id="IPR001451">
    <property type="entry name" value="Hexapep"/>
</dbReference>
<evidence type="ECO:0000256" key="3">
    <source>
        <dbReference type="ARBA" id="ARBA00022737"/>
    </source>
</evidence>
<dbReference type="PANTHER" id="PTHR23416">
    <property type="entry name" value="SIALIC ACID SYNTHASE-RELATED"/>
    <property type="match status" value="1"/>
</dbReference>
<keyword evidence="4" id="KW-0012">Acyltransferase</keyword>
<dbReference type="InterPro" id="IPR051159">
    <property type="entry name" value="Hexapeptide_acetyltransf"/>
</dbReference>
<evidence type="ECO:0000313" key="5">
    <source>
        <dbReference type="EMBL" id="GAT35368.1"/>
    </source>
</evidence>
<name>A0A146GFY5_TERSA</name>
<dbReference type="FunCoup" id="A0A146GFY5">
    <property type="interactions" value="283"/>
</dbReference>
<keyword evidence="6" id="KW-1185">Reference proteome</keyword>
<dbReference type="SUPFAM" id="SSF51161">
    <property type="entry name" value="Trimeric LpxA-like enzymes"/>
    <property type="match status" value="1"/>
</dbReference>
<dbReference type="AlphaFoldDB" id="A0A146GFY5"/>
<comment type="caution">
    <text evidence="5">The sequence shown here is derived from an EMBL/GenBank/DDBJ whole genome shotgun (WGS) entry which is preliminary data.</text>
</comment>
<dbReference type="PROSITE" id="PS00101">
    <property type="entry name" value="HEXAPEP_TRANSFERASES"/>
    <property type="match status" value="1"/>
</dbReference>
<dbReference type="InParanoid" id="A0A146GFY5"/>
<evidence type="ECO:0000256" key="1">
    <source>
        <dbReference type="ARBA" id="ARBA00007274"/>
    </source>
</evidence>
<dbReference type="PANTHER" id="PTHR23416:SF23">
    <property type="entry name" value="ACETYLTRANSFERASE C18B11.09C-RELATED"/>
    <property type="match status" value="1"/>
</dbReference>